<keyword evidence="6" id="KW-1185">Reference proteome</keyword>
<dbReference type="AlphaFoldDB" id="A0A836JYK2"/>
<evidence type="ECO:0000259" key="4">
    <source>
        <dbReference type="Pfam" id="PF15927"/>
    </source>
</evidence>
<dbReference type="GO" id="GO:0008017">
    <property type="term" value="F:microtubule binding"/>
    <property type="evidence" value="ECO:0007669"/>
    <property type="project" value="TreeGrafter"/>
</dbReference>
<feature type="non-terminal residue" evidence="5">
    <location>
        <position position="1"/>
    </location>
</feature>
<dbReference type="InterPro" id="IPR031826">
    <property type="entry name" value="IC97/Casc1_N"/>
</dbReference>
<proteinExistence type="inferred from homology"/>
<sequence>MESEKGNDGKMSRTTIDSSILSNPGNTLDVKNSIQRNVGNSKELIAEGGNRIEDKVQSETILFSENNNFSCSNSEIVYDEYEEDKDYVRWQLPKRKKLPTFSTLVCFYYSTPLEIKAMTKKALKALEQEQAASAAVEAERIRLQMIEEVQEEIRLEKYITERQILLDEREAAMRKVQLEKTLSVLHDYKSAFIKYLVASEEEENWTRYMTCDGLPDPGNLSDMNTFLFVWSMEDEKVNMNKFITKFNIIIYLLTKLNEIIEFSLISSPDYIIECKMIRQRFREKLQEWINAACYSLLRQIDRDMIREGIKTARYTNISDQISCCLWVLIKLPIPLKQIVERDRKSIEVYFKEIELTVKMPLDIDCYCMAIRALWVKYDHYSDSSSSYIMPKLTEEYESIYTIDFLTYSQNEYNAKLKIREEQVEGRRLRLEEKNAILEKIENPPDLIPAKNERKRNQQKKPEQMSEAKYPEQEPEQLPYLPTPDEIILQREEEFQKEIRKLLFTRCEKTEINLRKYKILGGVLHIDLVYQPPQPKDMRRDIMLTTLQIPKELKSVPFYKPYKAPPPAPDSERTPEVIEAEMIALEAAMEALVLITLKLPSFIIWFEPPLVAHWIPKKKIWSTQDVHDIKYNEEKQTITFRTGRLGIHGLASFKFINIPFQSWELKPEISRDVYGGIVLNVSAAIVQAEFIVREDLVCLNSLAGGMSTALKEIIGKYMKLHILIEKMRDIGCDLFPERDAFSYVKALPVKHPVTEKHLRKCMALLCTAYTFSWSRWNASRHCREIVIQFKELHGCVAKERTNLTLLVTPLKTVIVSCTEVSSEFSSVPLDGENSKFYADLYHLALQNAGIKSRILMKNISFKLVKTVIKLLGCTNVINMSS</sequence>
<feature type="region of interest" description="Disordered" evidence="2">
    <location>
        <begin position="1"/>
        <end position="28"/>
    </location>
</feature>
<feature type="compositionally biased region" description="Basic and acidic residues" evidence="2">
    <location>
        <begin position="1"/>
        <end position="11"/>
    </location>
</feature>
<gene>
    <name evidence="5" type="primary">Axp83.9</name>
    <name evidence="5" type="ORF">G6Z76_0005412</name>
</gene>
<comment type="caution">
    <text evidence="5">The sequence shown here is derived from an EMBL/GenBank/DDBJ whole genome shotgun (WGS) entry which is preliminary data.</text>
</comment>
<organism evidence="5 6">
    <name type="scientific">Acromyrmex charruanus</name>
    <dbReference type="NCBI Taxonomy" id="2715315"/>
    <lineage>
        <taxon>Eukaryota</taxon>
        <taxon>Metazoa</taxon>
        <taxon>Ecdysozoa</taxon>
        <taxon>Arthropoda</taxon>
        <taxon>Hexapoda</taxon>
        <taxon>Insecta</taxon>
        <taxon>Pterygota</taxon>
        <taxon>Neoptera</taxon>
        <taxon>Endopterygota</taxon>
        <taxon>Hymenoptera</taxon>
        <taxon>Apocrita</taxon>
        <taxon>Aculeata</taxon>
        <taxon>Formicoidea</taxon>
        <taxon>Formicidae</taxon>
        <taxon>Myrmicinae</taxon>
        <taxon>Acromyrmex</taxon>
    </lineage>
</organism>
<dbReference type="Pfam" id="PF12366">
    <property type="entry name" value="Casc1_C"/>
    <property type="match status" value="1"/>
</dbReference>
<accession>A0A836JYK2</accession>
<name>A0A836JYK2_9HYME</name>
<dbReference type="Proteomes" id="UP000669903">
    <property type="component" value="Unassembled WGS sequence"/>
</dbReference>
<dbReference type="Pfam" id="PF15927">
    <property type="entry name" value="Casc1_N"/>
    <property type="match status" value="1"/>
</dbReference>
<dbReference type="GO" id="GO:0005930">
    <property type="term" value="C:axoneme"/>
    <property type="evidence" value="ECO:0007669"/>
    <property type="project" value="TreeGrafter"/>
</dbReference>
<dbReference type="PANTHER" id="PTHR20929">
    <property type="entry name" value="LUNG ADENOMA SUSCEPTIBILITY 1-RELATED"/>
    <property type="match status" value="1"/>
</dbReference>
<feature type="compositionally biased region" description="Basic and acidic residues" evidence="2">
    <location>
        <begin position="450"/>
        <end position="471"/>
    </location>
</feature>
<feature type="domain" description="IC97/Casc1 N-terminal" evidence="4">
    <location>
        <begin position="137"/>
        <end position="330"/>
    </location>
</feature>
<feature type="domain" description="CASC1 C-terminal" evidence="3">
    <location>
        <begin position="618"/>
        <end position="822"/>
    </location>
</feature>
<dbReference type="GO" id="GO:0048487">
    <property type="term" value="F:beta-tubulin binding"/>
    <property type="evidence" value="ECO:0007669"/>
    <property type="project" value="TreeGrafter"/>
</dbReference>
<dbReference type="InterPro" id="IPR022110">
    <property type="entry name" value="CASC1_C"/>
</dbReference>
<feature type="region of interest" description="Disordered" evidence="2">
    <location>
        <begin position="441"/>
        <end position="479"/>
    </location>
</feature>
<feature type="non-terminal residue" evidence="5">
    <location>
        <position position="880"/>
    </location>
</feature>
<dbReference type="InterPro" id="IPR023247">
    <property type="entry name" value="IC97/Dnai7-like"/>
</dbReference>
<evidence type="ECO:0000256" key="2">
    <source>
        <dbReference type="SAM" id="MobiDB-lite"/>
    </source>
</evidence>
<comment type="similarity">
    <text evidence="1">Belongs to the DNAI7 family.</text>
</comment>
<feature type="compositionally biased region" description="Polar residues" evidence="2">
    <location>
        <begin position="12"/>
        <end position="28"/>
    </location>
</feature>
<evidence type="ECO:0000313" key="5">
    <source>
        <dbReference type="EMBL" id="KAG5330625.1"/>
    </source>
</evidence>
<evidence type="ECO:0000259" key="3">
    <source>
        <dbReference type="Pfam" id="PF12366"/>
    </source>
</evidence>
<evidence type="ECO:0000256" key="1">
    <source>
        <dbReference type="ARBA" id="ARBA00024332"/>
    </source>
</evidence>
<dbReference type="PRINTS" id="PR02043">
    <property type="entry name" value="CANCERSCCP1"/>
</dbReference>
<reference evidence="5" key="1">
    <citation type="submission" date="2020-03" db="EMBL/GenBank/DDBJ databases">
        <title>Relaxed selection underlies rapid genomic changes in the transitions from sociality to social parasitism in ants.</title>
        <authorList>
            <person name="Bi X."/>
        </authorList>
    </citation>
    <scope>NUCLEOTIDE SEQUENCE</scope>
    <source>
        <strain evidence="5">BGI-DK2014a</strain>
        <tissue evidence="5">Whole body</tissue>
    </source>
</reference>
<dbReference type="EMBL" id="JAANIC010005802">
    <property type="protein sequence ID" value="KAG5330625.1"/>
    <property type="molecule type" value="Genomic_DNA"/>
</dbReference>
<dbReference type="PANTHER" id="PTHR20929:SF11">
    <property type="entry name" value="DYNEIN AXONEMAL INTERMEDIATE CHAIN 7"/>
    <property type="match status" value="1"/>
</dbReference>
<evidence type="ECO:0000313" key="6">
    <source>
        <dbReference type="Proteomes" id="UP000669903"/>
    </source>
</evidence>
<protein>
    <submittedName>
        <fullName evidence="5">AXP83 protein</fullName>
    </submittedName>
</protein>